<dbReference type="InterPro" id="IPR029068">
    <property type="entry name" value="Glyas_Bleomycin-R_OHBP_Dase"/>
</dbReference>
<dbReference type="EMBL" id="JAQFWQ010000175">
    <property type="protein sequence ID" value="MDA2815153.1"/>
    <property type="molecule type" value="Genomic_DNA"/>
</dbReference>
<dbReference type="InterPro" id="IPR041581">
    <property type="entry name" value="Glyoxalase_6"/>
</dbReference>
<gene>
    <name evidence="3" type="ORF">O4J56_31215</name>
</gene>
<feature type="compositionally biased region" description="Basic and acidic residues" evidence="1">
    <location>
        <begin position="1"/>
        <end position="10"/>
    </location>
</feature>
<evidence type="ECO:0000313" key="3">
    <source>
        <dbReference type="EMBL" id="MDA2815153.1"/>
    </source>
</evidence>
<comment type="caution">
    <text evidence="3">The sequence shown here is derived from an EMBL/GenBank/DDBJ whole genome shotgun (WGS) entry which is preliminary data.</text>
</comment>
<name>A0ABT4UE05_9ACTN</name>
<reference evidence="3 4" key="1">
    <citation type="submission" date="2023-01" db="EMBL/GenBank/DDBJ databases">
        <title>Draft genome sequence of Nocardiopsis sp. RSe5-2 isolated from halophytes.</title>
        <authorList>
            <person name="Duangmal K."/>
            <person name="Chantavorakit T."/>
        </authorList>
    </citation>
    <scope>NUCLEOTIDE SEQUENCE [LARGE SCALE GENOMIC DNA]</scope>
    <source>
        <strain evidence="3 4">RSe5-2</strain>
    </source>
</reference>
<sequence length="136" mass="13318">MSTEPSHGHDGPQGAEGPTGGAHVRGVLYPAKDLTASLAFYRDALGLPVRFTDGGRYAALGDGGTSSLALASGTEAAVGAPAATVRVPDVAAAVEAAVAHGARVLAPAEAGPHEVRAVVADPDGHPVVLYAPAPGP</sequence>
<accession>A0ABT4UE05</accession>
<dbReference type="Pfam" id="PF18029">
    <property type="entry name" value="Glyoxalase_6"/>
    <property type="match status" value="1"/>
</dbReference>
<evidence type="ECO:0000313" key="4">
    <source>
        <dbReference type="Proteomes" id="UP001527866"/>
    </source>
</evidence>
<dbReference type="PANTHER" id="PTHR33993">
    <property type="entry name" value="GLYOXALASE-RELATED"/>
    <property type="match status" value="1"/>
</dbReference>
<protein>
    <submittedName>
        <fullName evidence="3">VOC family protein</fullName>
    </submittedName>
</protein>
<dbReference type="Proteomes" id="UP001527866">
    <property type="component" value="Unassembled WGS sequence"/>
</dbReference>
<feature type="region of interest" description="Disordered" evidence="1">
    <location>
        <begin position="1"/>
        <end position="23"/>
    </location>
</feature>
<evidence type="ECO:0000259" key="2">
    <source>
        <dbReference type="PROSITE" id="PS51819"/>
    </source>
</evidence>
<evidence type="ECO:0000256" key="1">
    <source>
        <dbReference type="SAM" id="MobiDB-lite"/>
    </source>
</evidence>
<dbReference type="Gene3D" id="3.10.180.10">
    <property type="entry name" value="2,3-Dihydroxybiphenyl 1,2-Dioxygenase, domain 1"/>
    <property type="match status" value="1"/>
</dbReference>
<feature type="domain" description="VOC" evidence="2">
    <location>
        <begin position="20"/>
        <end position="132"/>
    </location>
</feature>
<dbReference type="InterPro" id="IPR052164">
    <property type="entry name" value="Anthracycline_SecMetBiosynth"/>
</dbReference>
<keyword evidence="4" id="KW-1185">Reference proteome</keyword>
<organism evidence="3 4">
    <name type="scientific">Nocardiopsis endophytica</name>
    <dbReference type="NCBI Taxonomy" id="3018445"/>
    <lineage>
        <taxon>Bacteria</taxon>
        <taxon>Bacillati</taxon>
        <taxon>Actinomycetota</taxon>
        <taxon>Actinomycetes</taxon>
        <taxon>Streptosporangiales</taxon>
        <taxon>Nocardiopsidaceae</taxon>
        <taxon>Nocardiopsis</taxon>
    </lineage>
</organism>
<dbReference type="InterPro" id="IPR037523">
    <property type="entry name" value="VOC_core"/>
</dbReference>
<dbReference type="SUPFAM" id="SSF54593">
    <property type="entry name" value="Glyoxalase/Bleomycin resistance protein/Dihydroxybiphenyl dioxygenase"/>
    <property type="match status" value="1"/>
</dbReference>
<proteinExistence type="predicted"/>
<dbReference type="PROSITE" id="PS51819">
    <property type="entry name" value="VOC"/>
    <property type="match status" value="1"/>
</dbReference>
<dbReference type="RefSeq" id="WP_270690769.1">
    <property type="nucleotide sequence ID" value="NZ_JAQFWQ010000175.1"/>
</dbReference>